<sequence>MSVEQVAHDLGIRQTTSNSWLRAADAEEDPKSVAAPDVLRENRDLTRRNRLLEQENEVLRKAAVYLACGLLPGKVLPVVKELAAAGGPDQGTGGGLVSGLGCAAISPRRDRIGCGSAISPSIRVWSNRIVGYAIAERMTS</sequence>
<organism evidence="2 3">
    <name type="scientific">Mycobacterium basiliense</name>
    <dbReference type="NCBI Taxonomy" id="2094119"/>
    <lineage>
        <taxon>Bacteria</taxon>
        <taxon>Bacillati</taxon>
        <taxon>Actinomycetota</taxon>
        <taxon>Actinomycetes</taxon>
        <taxon>Mycobacteriales</taxon>
        <taxon>Mycobacteriaceae</taxon>
        <taxon>Mycobacterium</taxon>
    </lineage>
</organism>
<dbReference type="Gene3D" id="1.10.10.60">
    <property type="entry name" value="Homeodomain-like"/>
    <property type="match status" value="1"/>
</dbReference>
<name>A0A3S4FPG7_9MYCO</name>
<accession>A0A3S4FPG7</accession>
<evidence type="ECO:0000313" key="2">
    <source>
        <dbReference type="EMBL" id="VDM89817.1"/>
    </source>
</evidence>
<proteinExistence type="predicted"/>
<evidence type="ECO:0008006" key="4">
    <source>
        <dbReference type="Google" id="ProtNLM"/>
    </source>
</evidence>
<evidence type="ECO:0000313" key="3">
    <source>
        <dbReference type="Proteomes" id="UP000269998"/>
    </source>
</evidence>
<gene>
    <name evidence="2" type="ORF">MB901379_03401</name>
</gene>
<dbReference type="KEGG" id="mbai:MB901379_03401"/>
<dbReference type="Proteomes" id="UP000269998">
    <property type="component" value="Chromosome"/>
</dbReference>
<reference evidence="3" key="1">
    <citation type="submission" date="2018-02" db="EMBL/GenBank/DDBJ databases">
        <authorList>
            <person name="Seth-Smith MB H."/>
            <person name="Seth-Smith H."/>
        </authorList>
    </citation>
    <scope>NUCLEOTIDE SEQUENCE [LARGE SCALE GENOMIC DNA]</scope>
</reference>
<keyword evidence="3" id="KW-1185">Reference proteome</keyword>
<dbReference type="SUPFAM" id="SSF46689">
    <property type="entry name" value="Homeodomain-like"/>
    <property type="match status" value="1"/>
</dbReference>
<dbReference type="InterPro" id="IPR009057">
    <property type="entry name" value="Homeodomain-like_sf"/>
</dbReference>
<protein>
    <recommendedName>
        <fullName evidence="4">Transposase</fullName>
    </recommendedName>
</protein>
<dbReference type="AlphaFoldDB" id="A0A3S4FPG7"/>
<keyword evidence="1" id="KW-0175">Coiled coil</keyword>
<dbReference type="EMBL" id="LR130759">
    <property type="protein sequence ID" value="VDM89817.1"/>
    <property type="molecule type" value="Genomic_DNA"/>
</dbReference>
<dbReference type="OrthoDB" id="4469055at2"/>
<evidence type="ECO:0000256" key="1">
    <source>
        <dbReference type="SAM" id="Coils"/>
    </source>
</evidence>
<feature type="coiled-coil region" evidence="1">
    <location>
        <begin position="35"/>
        <end position="62"/>
    </location>
</feature>